<dbReference type="AlphaFoldDB" id="A0A9D1YS51"/>
<feature type="transmembrane region" description="Helical" evidence="1">
    <location>
        <begin position="52"/>
        <end position="74"/>
    </location>
</feature>
<organism evidence="2 3">
    <name type="scientific">Candidatus Agrococcus pullicola</name>
    <dbReference type="NCBI Taxonomy" id="2838429"/>
    <lineage>
        <taxon>Bacteria</taxon>
        <taxon>Bacillati</taxon>
        <taxon>Actinomycetota</taxon>
        <taxon>Actinomycetes</taxon>
        <taxon>Micrococcales</taxon>
        <taxon>Microbacteriaceae</taxon>
        <taxon>Agrococcus</taxon>
    </lineage>
</organism>
<protein>
    <submittedName>
        <fullName evidence="2">Uncharacterized protein</fullName>
    </submittedName>
</protein>
<sequence>MNLAIRAERLRLLSLRSTAVFATLLVCSCVAPIILMGLIYDPAYQGPIDASDLGKCVSIFHVLAIAFTGTYTATEIRSGSPAISFLTQKHRQSSLIAQYVVTSVFLTLTYLVGMCLSLGAALFYPDGLVLNGRGWAYLGLYAVIVLLWSLIATSIAVITRSIAVAVAAPITWMLLIEQLIVQIPMLEEITPWLPFTASHTLLTRTLGEGSAVGTTVPSTLAIVIPVLVLIGTASILHSKRDAP</sequence>
<reference evidence="2" key="1">
    <citation type="journal article" date="2021" name="PeerJ">
        <title>Extensive microbial diversity within the chicken gut microbiome revealed by metagenomics and culture.</title>
        <authorList>
            <person name="Gilroy R."/>
            <person name="Ravi A."/>
            <person name="Getino M."/>
            <person name="Pursley I."/>
            <person name="Horton D.L."/>
            <person name="Alikhan N.F."/>
            <person name="Baker D."/>
            <person name="Gharbi K."/>
            <person name="Hall N."/>
            <person name="Watson M."/>
            <person name="Adriaenssens E.M."/>
            <person name="Foster-Nyarko E."/>
            <person name="Jarju S."/>
            <person name="Secka A."/>
            <person name="Antonio M."/>
            <person name="Oren A."/>
            <person name="Chaudhuri R.R."/>
            <person name="La Ragione R."/>
            <person name="Hildebrand F."/>
            <person name="Pallen M.J."/>
        </authorList>
    </citation>
    <scope>NUCLEOTIDE SEQUENCE</scope>
    <source>
        <strain evidence="2">ChiGjej1B1-98</strain>
    </source>
</reference>
<proteinExistence type="predicted"/>
<dbReference type="EMBL" id="DXDC01000025">
    <property type="protein sequence ID" value="HIY64829.1"/>
    <property type="molecule type" value="Genomic_DNA"/>
</dbReference>
<accession>A0A9D1YS51</accession>
<comment type="caution">
    <text evidence="2">The sequence shown here is derived from an EMBL/GenBank/DDBJ whole genome shotgun (WGS) entry which is preliminary data.</text>
</comment>
<feature type="transmembrane region" description="Helical" evidence="1">
    <location>
        <begin position="135"/>
        <end position="157"/>
    </location>
</feature>
<feature type="transmembrane region" description="Helical" evidence="1">
    <location>
        <begin position="20"/>
        <end position="40"/>
    </location>
</feature>
<name>A0A9D1YS51_9MICO</name>
<dbReference type="PROSITE" id="PS51257">
    <property type="entry name" value="PROKAR_LIPOPROTEIN"/>
    <property type="match status" value="1"/>
</dbReference>
<dbReference type="Proteomes" id="UP000824005">
    <property type="component" value="Unassembled WGS sequence"/>
</dbReference>
<evidence type="ECO:0000256" key="1">
    <source>
        <dbReference type="SAM" id="Phobius"/>
    </source>
</evidence>
<reference evidence="2" key="2">
    <citation type="submission" date="2021-04" db="EMBL/GenBank/DDBJ databases">
        <authorList>
            <person name="Gilroy R."/>
        </authorList>
    </citation>
    <scope>NUCLEOTIDE SEQUENCE</scope>
    <source>
        <strain evidence="2">ChiGjej1B1-98</strain>
    </source>
</reference>
<keyword evidence="1" id="KW-1133">Transmembrane helix</keyword>
<gene>
    <name evidence="2" type="ORF">H9830_00955</name>
</gene>
<feature type="transmembrane region" description="Helical" evidence="1">
    <location>
        <begin position="164"/>
        <end position="185"/>
    </location>
</feature>
<evidence type="ECO:0000313" key="3">
    <source>
        <dbReference type="Proteomes" id="UP000824005"/>
    </source>
</evidence>
<keyword evidence="1" id="KW-0812">Transmembrane</keyword>
<feature type="transmembrane region" description="Helical" evidence="1">
    <location>
        <begin position="216"/>
        <end position="236"/>
    </location>
</feature>
<feature type="transmembrane region" description="Helical" evidence="1">
    <location>
        <begin position="95"/>
        <end position="123"/>
    </location>
</feature>
<evidence type="ECO:0000313" key="2">
    <source>
        <dbReference type="EMBL" id="HIY64829.1"/>
    </source>
</evidence>
<keyword evidence="1" id="KW-0472">Membrane</keyword>